<keyword evidence="1" id="KW-0732">Signal</keyword>
<dbReference type="Proteomes" id="UP000324222">
    <property type="component" value="Unassembled WGS sequence"/>
</dbReference>
<dbReference type="InterPro" id="IPR036056">
    <property type="entry name" value="Fibrinogen-like_C"/>
</dbReference>
<organism evidence="2 3">
    <name type="scientific">Portunus trituberculatus</name>
    <name type="common">Swimming crab</name>
    <name type="synonym">Neptunus trituberculatus</name>
    <dbReference type="NCBI Taxonomy" id="210409"/>
    <lineage>
        <taxon>Eukaryota</taxon>
        <taxon>Metazoa</taxon>
        <taxon>Ecdysozoa</taxon>
        <taxon>Arthropoda</taxon>
        <taxon>Crustacea</taxon>
        <taxon>Multicrustacea</taxon>
        <taxon>Malacostraca</taxon>
        <taxon>Eumalacostraca</taxon>
        <taxon>Eucarida</taxon>
        <taxon>Decapoda</taxon>
        <taxon>Pleocyemata</taxon>
        <taxon>Brachyura</taxon>
        <taxon>Eubrachyura</taxon>
        <taxon>Portunoidea</taxon>
        <taxon>Portunidae</taxon>
        <taxon>Portuninae</taxon>
        <taxon>Portunus</taxon>
    </lineage>
</organism>
<dbReference type="Gene3D" id="4.10.530.10">
    <property type="entry name" value="Gamma-fibrinogen Carboxyl Terminal Fragment, domain 2"/>
    <property type="match status" value="1"/>
</dbReference>
<feature type="chain" id="PRO_5022982518" evidence="1">
    <location>
        <begin position="17"/>
        <end position="152"/>
    </location>
</feature>
<feature type="signal peptide" evidence="1">
    <location>
        <begin position="1"/>
        <end position="16"/>
    </location>
</feature>
<dbReference type="OrthoDB" id="6361951at2759"/>
<dbReference type="EMBL" id="VSRR010000274">
    <property type="protein sequence ID" value="MPC13340.1"/>
    <property type="molecule type" value="Genomic_DNA"/>
</dbReference>
<dbReference type="SUPFAM" id="SSF56496">
    <property type="entry name" value="Fibrinogen C-terminal domain-like"/>
    <property type="match status" value="1"/>
</dbReference>
<sequence length="152" mass="16401">MHFFVVLSMVVAMAQASNAPTPAEKNSCSGLKDDRSLLSSLLTATGYSDTCVTAALDLCSTAKEDSHNTSHMEVRVSSDCLSKALFILCTITQSHEVMLSQDMSVYNRNRNRNTCHAAYSGDAGDSLAYHNFQLFSTHDADNDNFSGSCAEG</sequence>
<evidence type="ECO:0000313" key="3">
    <source>
        <dbReference type="Proteomes" id="UP000324222"/>
    </source>
</evidence>
<proteinExistence type="predicted"/>
<keyword evidence="3" id="KW-1185">Reference proteome</keyword>
<evidence type="ECO:0000256" key="1">
    <source>
        <dbReference type="SAM" id="SignalP"/>
    </source>
</evidence>
<comment type="caution">
    <text evidence="2">The sequence shown here is derived from an EMBL/GenBank/DDBJ whole genome shotgun (WGS) entry which is preliminary data.</text>
</comment>
<evidence type="ECO:0000313" key="2">
    <source>
        <dbReference type="EMBL" id="MPC13340.1"/>
    </source>
</evidence>
<protein>
    <submittedName>
        <fullName evidence="2">Angiopoietin-related protein 6</fullName>
    </submittedName>
</protein>
<gene>
    <name evidence="2" type="primary">ANGPTL6</name>
    <name evidence="2" type="ORF">E2C01_006071</name>
</gene>
<reference evidence="2 3" key="1">
    <citation type="submission" date="2019-05" db="EMBL/GenBank/DDBJ databases">
        <title>Another draft genome of Portunus trituberculatus and its Hox gene families provides insights of decapod evolution.</title>
        <authorList>
            <person name="Jeong J.-H."/>
            <person name="Song I."/>
            <person name="Kim S."/>
            <person name="Choi T."/>
            <person name="Kim D."/>
            <person name="Ryu S."/>
            <person name="Kim W."/>
        </authorList>
    </citation>
    <scope>NUCLEOTIDE SEQUENCE [LARGE SCALE GENOMIC DNA]</scope>
    <source>
        <tissue evidence="2">Muscle</tissue>
    </source>
</reference>
<name>A0A5B7CVD7_PORTR</name>
<dbReference type="AlphaFoldDB" id="A0A5B7CVD7"/>
<accession>A0A5B7CVD7</accession>